<evidence type="ECO:0000313" key="4">
    <source>
        <dbReference type="Proteomes" id="UP001556637"/>
    </source>
</evidence>
<feature type="compositionally biased region" description="Basic and acidic residues" evidence="1">
    <location>
        <begin position="100"/>
        <end position="109"/>
    </location>
</feature>
<dbReference type="NCBIfam" id="TIGR02605">
    <property type="entry name" value="CxxC_CxxC_SSSS"/>
    <property type="match status" value="1"/>
</dbReference>
<feature type="compositionally biased region" description="Basic and acidic residues" evidence="1">
    <location>
        <begin position="60"/>
        <end position="90"/>
    </location>
</feature>
<feature type="domain" description="Putative regulatory protein FmdB zinc ribbon" evidence="2">
    <location>
        <begin position="1"/>
        <end position="42"/>
    </location>
</feature>
<dbReference type="PANTHER" id="PTHR34404:SF2">
    <property type="entry name" value="CONSERVED SERINE RICH PROTEIN"/>
    <property type="match status" value="1"/>
</dbReference>
<evidence type="ECO:0000313" key="3">
    <source>
        <dbReference type="EMBL" id="MEX0431040.1"/>
    </source>
</evidence>
<dbReference type="Pfam" id="PF09723">
    <property type="entry name" value="Zn_ribbon_8"/>
    <property type="match status" value="1"/>
</dbReference>
<dbReference type="SMART" id="SM00834">
    <property type="entry name" value="CxxC_CXXC_SSSS"/>
    <property type="match status" value="1"/>
</dbReference>
<dbReference type="PANTHER" id="PTHR34404">
    <property type="entry name" value="REGULATORY PROTEIN, FMDB FAMILY"/>
    <property type="match status" value="1"/>
</dbReference>
<gene>
    <name evidence="3" type="ORF">V6X30_06480</name>
</gene>
<comment type="caution">
    <text evidence="3">The sequence shown here is derived from an EMBL/GenBank/DDBJ whole genome shotgun (WGS) entry which is preliminary data.</text>
</comment>
<accession>A0ABV3T8B8</accession>
<dbReference type="Proteomes" id="UP001556637">
    <property type="component" value="Unassembled WGS sequence"/>
</dbReference>
<keyword evidence="4" id="KW-1185">Reference proteome</keyword>
<dbReference type="EMBL" id="JBAKFF010000001">
    <property type="protein sequence ID" value="MEX0431040.1"/>
    <property type="molecule type" value="Genomic_DNA"/>
</dbReference>
<organism evidence="3 4">
    <name type="scientific">Spiribacter insolitus</name>
    <dbReference type="NCBI Taxonomy" id="3122417"/>
    <lineage>
        <taxon>Bacteria</taxon>
        <taxon>Pseudomonadati</taxon>
        <taxon>Pseudomonadota</taxon>
        <taxon>Gammaproteobacteria</taxon>
        <taxon>Chromatiales</taxon>
        <taxon>Ectothiorhodospiraceae</taxon>
        <taxon>Spiribacter</taxon>
    </lineage>
</organism>
<protein>
    <submittedName>
        <fullName evidence="3">Zinc ribbon domain-containing protein</fullName>
    </submittedName>
</protein>
<proteinExistence type="predicted"/>
<reference evidence="3 4" key="1">
    <citation type="submission" date="2024-02" db="EMBL/GenBank/DDBJ databases">
        <title>New especies of Spiribacter isolated from saline water.</title>
        <authorList>
            <person name="Leon M.J."/>
            <person name="De La Haba R."/>
            <person name="Sanchez-Porro C."/>
            <person name="Ventosa A."/>
        </authorList>
    </citation>
    <scope>NUCLEOTIDE SEQUENCE [LARGE SCALE GENOMIC DNA]</scope>
    <source>
        <strain evidence="4">ag22IC4-189</strain>
    </source>
</reference>
<evidence type="ECO:0000256" key="1">
    <source>
        <dbReference type="SAM" id="MobiDB-lite"/>
    </source>
</evidence>
<feature type="region of interest" description="Disordered" evidence="1">
    <location>
        <begin position="60"/>
        <end position="120"/>
    </location>
</feature>
<sequence>MPIYEYVCDDCGHELEALQGISDEVLTDCPACHHAALRRKISAAAFRLKGSGWYETDFKKDNRRNVAGDGGAEGKSEGKSDSKSDGRSGGKDGGGSAKSGETKAGDGKSGKSGKKAAGGD</sequence>
<evidence type="ECO:0000259" key="2">
    <source>
        <dbReference type="SMART" id="SM00834"/>
    </source>
</evidence>
<dbReference type="RefSeq" id="WP_367983808.1">
    <property type="nucleotide sequence ID" value="NZ_JBAKFF010000001.1"/>
</dbReference>
<name>A0ABV3T8B8_9GAMM</name>
<dbReference type="InterPro" id="IPR013429">
    <property type="entry name" value="Regulatory_FmdB_Zinc_ribbon"/>
</dbReference>